<dbReference type="Pfam" id="PF09084">
    <property type="entry name" value="NMT1"/>
    <property type="match status" value="1"/>
</dbReference>
<dbReference type="InterPro" id="IPR050469">
    <property type="entry name" value="Diguanylate_Cyclase"/>
</dbReference>
<organism evidence="5 6">
    <name type="scientific">Arcobacter caeni</name>
    <dbReference type="NCBI Taxonomy" id="1912877"/>
    <lineage>
        <taxon>Bacteria</taxon>
        <taxon>Pseudomonadati</taxon>
        <taxon>Campylobacterota</taxon>
        <taxon>Epsilonproteobacteria</taxon>
        <taxon>Campylobacterales</taxon>
        <taxon>Arcobacteraceae</taxon>
        <taxon>Arcobacter</taxon>
    </lineage>
</organism>
<dbReference type="FunFam" id="3.30.70.270:FF:000001">
    <property type="entry name" value="Diguanylate cyclase domain protein"/>
    <property type="match status" value="1"/>
</dbReference>
<proteinExistence type="predicted"/>
<dbReference type="CDD" id="cd01949">
    <property type="entry name" value="GGDEF"/>
    <property type="match status" value="1"/>
</dbReference>
<keyword evidence="3" id="KW-1133">Transmembrane helix</keyword>
<reference evidence="5 6" key="1">
    <citation type="submission" date="2017-02" db="EMBL/GenBank/DDBJ databases">
        <title>Arcobacter caeni sp. nov, a new Arcobacter species isolated from reclaimed water.</title>
        <authorList>
            <person name="Figueras M.J."/>
            <person name="Perez-Cataluna A."/>
            <person name="Salas-Masso N."/>
        </authorList>
    </citation>
    <scope>NUCLEOTIDE SEQUENCE [LARGE SCALE GENOMIC DNA]</scope>
    <source>
        <strain evidence="5 6">RW17-10</strain>
    </source>
</reference>
<sequence length="755" mass="87248">MLIKKLIILFLLIVINLSAQTNNKVTLYLDWVHQFQFAGYYVAKEKGYYNELALDVDIKEINDNSDNLKDIMTQDASYGVGKSSLIVDKFNGNDLVLLSSIYQSSPLVLISLKESNIKNPRDLKNKRVMITNDAVTSASINSMIISQGIKLDEIIIQNHSFNINDLINKKTDAMACFLSNEAYILDKKNIEYNILNPDDYSFDFYEGILYTSQKELLNNPSRVQNFNKASLKGWEYAFNNIEETAKLIHEKYNTQNKSLDSLIYEGNILKKLSKIEKGKLGEINPKTIDEIKRFYNFLGLNKQNTNFDTNSIILNKMNILLNENELKYLENNHFTLLVEDNNIPFVFKLTNKLSGIEIDFWNLISQKLSKPLNIEETMNDTMFSIFSDSIKTKFVYGFEKKNKPDYLLSEPIAQIPIVLVTKNDKNFIADLFALEKIKIGVVKNLEIISTLQKEYPNIDFVEIQNINDAILQLEQNKIFALIDNLYTVSHKIDKDNLNGIKINTLLNHKINIYLEVAQKNSPFLNILNSAINRFSQEEKNTILNNYQFIFYPKNIDFLFIGKILIPFILLLAIFIYFNFKLQKEITKRKEIELQLSELANKDSLTNIFNRRRIEELCETELIRNKRYKGNLSIIFFDINSFKIINDSLGHHLGDEVLLRISDIIGKNIRNTDSLGRWGGDEFLIVLPQTNLSQSKNIISHLEKQLSQIEFSKSITVTCSFGIATCEEDDTLDSLLKRADESMYLEKTKLKESRKN</sequence>
<dbReference type="PANTHER" id="PTHR45138:SF9">
    <property type="entry name" value="DIGUANYLATE CYCLASE DGCM-RELATED"/>
    <property type="match status" value="1"/>
</dbReference>
<dbReference type="PANTHER" id="PTHR45138">
    <property type="entry name" value="REGULATORY COMPONENTS OF SENSORY TRANSDUCTION SYSTEM"/>
    <property type="match status" value="1"/>
</dbReference>
<dbReference type="SMART" id="SM00267">
    <property type="entry name" value="GGDEF"/>
    <property type="match status" value="1"/>
</dbReference>
<evidence type="ECO:0000313" key="6">
    <source>
        <dbReference type="Proteomes" id="UP000251135"/>
    </source>
</evidence>
<evidence type="ECO:0000256" key="1">
    <source>
        <dbReference type="ARBA" id="ARBA00012528"/>
    </source>
</evidence>
<dbReference type="InterPro" id="IPR015168">
    <property type="entry name" value="SsuA/THI5"/>
</dbReference>
<dbReference type="RefSeq" id="WP_108558743.1">
    <property type="nucleotide sequence ID" value="NZ_MUXE01000006.1"/>
</dbReference>
<keyword evidence="3" id="KW-0472">Membrane</keyword>
<dbReference type="Gene3D" id="3.40.190.10">
    <property type="entry name" value="Periplasmic binding protein-like II"/>
    <property type="match status" value="4"/>
</dbReference>
<feature type="domain" description="GGDEF" evidence="4">
    <location>
        <begin position="629"/>
        <end position="755"/>
    </location>
</feature>
<dbReference type="EC" id="2.7.7.65" evidence="1"/>
<dbReference type="OrthoDB" id="174578at2"/>
<comment type="caution">
    <text evidence="5">The sequence shown here is derived from an EMBL/GenBank/DDBJ whole genome shotgun (WGS) entry which is preliminary data.</text>
</comment>
<dbReference type="AlphaFoldDB" id="A0A363D163"/>
<dbReference type="InterPro" id="IPR029787">
    <property type="entry name" value="Nucleotide_cyclase"/>
</dbReference>
<evidence type="ECO:0000259" key="4">
    <source>
        <dbReference type="PROSITE" id="PS50887"/>
    </source>
</evidence>
<keyword evidence="6" id="KW-1185">Reference proteome</keyword>
<evidence type="ECO:0000256" key="2">
    <source>
        <dbReference type="ARBA" id="ARBA00034247"/>
    </source>
</evidence>
<dbReference type="SMART" id="SM00062">
    <property type="entry name" value="PBPb"/>
    <property type="match status" value="1"/>
</dbReference>
<dbReference type="EMBL" id="MUXE01000006">
    <property type="protein sequence ID" value="PUE65042.1"/>
    <property type="molecule type" value="Genomic_DNA"/>
</dbReference>
<evidence type="ECO:0000256" key="3">
    <source>
        <dbReference type="SAM" id="Phobius"/>
    </source>
</evidence>
<dbReference type="GO" id="GO:0052621">
    <property type="term" value="F:diguanylate cyclase activity"/>
    <property type="evidence" value="ECO:0007669"/>
    <property type="project" value="UniProtKB-EC"/>
</dbReference>
<dbReference type="Proteomes" id="UP000251135">
    <property type="component" value="Unassembled WGS sequence"/>
</dbReference>
<comment type="catalytic activity">
    <reaction evidence="2">
        <text>2 GTP = 3',3'-c-di-GMP + 2 diphosphate</text>
        <dbReference type="Rhea" id="RHEA:24898"/>
        <dbReference type="ChEBI" id="CHEBI:33019"/>
        <dbReference type="ChEBI" id="CHEBI:37565"/>
        <dbReference type="ChEBI" id="CHEBI:58805"/>
        <dbReference type="EC" id="2.7.7.65"/>
    </reaction>
</comment>
<dbReference type="SUPFAM" id="SSF55073">
    <property type="entry name" value="Nucleotide cyclase"/>
    <property type="match status" value="1"/>
</dbReference>
<dbReference type="PROSITE" id="PS50887">
    <property type="entry name" value="GGDEF"/>
    <property type="match status" value="1"/>
</dbReference>
<dbReference type="SUPFAM" id="SSF53850">
    <property type="entry name" value="Periplasmic binding protein-like II"/>
    <property type="match status" value="2"/>
</dbReference>
<name>A0A363D163_9BACT</name>
<protein>
    <recommendedName>
        <fullName evidence="1">diguanylate cyclase</fullName>
        <ecNumber evidence="1">2.7.7.65</ecNumber>
    </recommendedName>
</protein>
<dbReference type="NCBIfam" id="TIGR00254">
    <property type="entry name" value="GGDEF"/>
    <property type="match status" value="1"/>
</dbReference>
<feature type="transmembrane region" description="Helical" evidence="3">
    <location>
        <begin position="557"/>
        <end position="579"/>
    </location>
</feature>
<evidence type="ECO:0000313" key="5">
    <source>
        <dbReference type="EMBL" id="PUE65042.1"/>
    </source>
</evidence>
<dbReference type="InterPro" id="IPR001638">
    <property type="entry name" value="Solute-binding_3/MltF_N"/>
</dbReference>
<gene>
    <name evidence="5" type="ORF">B0174_05920</name>
</gene>
<accession>A0A363D163</accession>
<keyword evidence="3" id="KW-0812">Transmembrane</keyword>
<dbReference type="InterPro" id="IPR043128">
    <property type="entry name" value="Rev_trsase/Diguanyl_cyclase"/>
</dbReference>
<dbReference type="Pfam" id="PF00990">
    <property type="entry name" value="GGDEF"/>
    <property type="match status" value="1"/>
</dbReference>
<dbReference type="Gene3D" id="3.30.70.270">
    <property type="match status" value="1"/>
</dbReference>
<dbReference type="InterPro" id="IPR000160">
    <property type="entry name" value="GGDEF_dom"/>
</dbReference>